<dbReference type="GeneID" id="78372585"/>
<dbReference type="PANTHER" id="PTHR39087:SF2">
    <property type="entry name" value="UPF0104 MEMBRANE PROTEIN MJ1595"/>
    <property type="match status" value="1"/>
</dbReference>
<feature type="region of interest" description="Disordered" evidence="6">
    <location>
        <begin position="1"/>
        <end position="25"/>
    </location>
</feature>
<dbReference type="PATRIC" id="fig|1121877.4.peg.1505"/>
<feature type="compositionally biased region" description="Basic and acidic residues" evidence="6">
    <location>
        <begin position="7"/>
        <end position="25"/>
    </location>
</feature>
<dbReference type="STRING" id="1121877.FEAC_13760"/>
<protein>
    <recommendedName>
        <fullName evidence="10">Flippase-like domain-containing protein</fullName>
    </recommendedName>
</protein>
<evidence type="ECO:0000313" key="9">
    <source>
        <dbReference type="Proteomes" id="UP000032336"/>
    </source>
</evidence>
<evidence type="ECO:0000256" key="1">
    <source>
        <dbReference type="ARBA" id="ARBA00004651"/>
    </source>
</evidence>
<evidence type="ECO:0000256" key="2">
    <source>
        <dbReference type="ARBA" id="ARBA00022475"/>
    </source>
</evidence>
<feature type="transmembrane region" description="Helical" evidence="7">
    <location>
        <begin position="77"/>
        <end position="97"/>
    </location>
</feature>
<evidence type="ECO:0008006" key="10">
    <source>
        <dbReference type="Google" id="ProtNLM"/>
    </source>
</evidence>
<feature type="transmembrane region" description="Helical" evidence="7">
    <location>
        <begin position="189"/>
        <end position="210"/>
    </location>
</feature>
<feature type="transmembrane region" description="Helical" evidence="7">
    <location>
        <begin position="42"/>
        <end position="65"/>
    </location>
</feature>
<gene>
    <name evidence="8" type="ORF">FEAC_13760</name>
</gene>
<keyword evidence="9" id="KW-1185">Reference proteome</keyword>
<evidence type="ECO:0000256" key="3">
    <source>
        <dbReference type="ARBA" id="ARBA00022692"/>
    </source>
</evidence>
<feature type="transmembrane region" description="Helical" evidence="7">
    <location>
        <begin position="270"/>
        <end position="288"/>
    </location>
</feature>
<dbReference type="EMBL" id="JXUW01000010">
    <property type="protein sequence ID" value="KJE76874.1"/>
    <property type="molecule type" value="Genomic_DNA"/>
</dbReference>
<dbReference type="eggNOG" id="COG0392">
    <property type="taxonomic scope" value="Bacteria"/>
</dbReference>
<evidence type="ECO:0000256" key="6">
    <source>
        <dbReference type="SAM" id="MobiDB-lite"/>
    </source>
</evidence>
<keyword evidence="3 7" id="KW-0812">Transmembrane</keyword>
<keyword evidence="2" id="KW-1003">Cell membrane</keyword>
<organism evidence="8 9">
    <name type="scientific">Ferrimicrobium acidiphilum DSM 19497</name>
    <dbReference type="NCBI Taxonomy" id="1121877"/>
    <lineage>
        <taxon>Bacteria</taxon>
        <taxon>Bacillati</taxon>
        <taxon>Actinomycetota</taxon>
        <taxon>Acidimicrobiia</taxon>
        <taxon>Acidimicrobiales</taxon>
        <taxon>Acidimicrobiaceae</taxon>
        <taxon>Ferrimicrobium</taxon>
    </lineage>
</organism>
<proteinExistence type="predicted"/>
<dbReference type="NCBIfam" id="TIGR00374">
    <property type="entry name" value="flippase-like domain"/>
    <property type="match status" value="1"/>
</dbReference>
<dbReference type="Proteomes" id="UP000032336">
    <property type="component" value="Unassembled WGS sequence"/>
</dbReference>
<keyword evidence="5 7" id="KW-0472">Membrane</keyword>
<comment type="caution">
    <text evidence="8">The sequence shown here is derived from an EMBL/GenBank/DDBJ whole genome shotgun (WGS) entry which is preliminary data.</text>
</comment>
<dbReference type="PANTHER" id="PTHR39087">
    <property type="entry name" value="UPF0104 MEMBRANE PROTEIN MJ1595"/>
    <property type="match status" value="1"/>
</dbReference>
<comment type="subcellular location">
    <subcellularLocation>
        <location evidence="1">Cell membrane</location>
        <topology evidence="1">Multi-pass membrane protein</topology>
    </subcellularLocation>
</comment>
<accession>A0A0D8FVA0</accession>
<evidence type="ECO:0000256" key="4">
    <source>
        <dbReference type="ARBA" id="ARBA00022989"/>
    </source>
</evidence>
<name>A0A0D8FVA0_9ACTN</name>
<dbReference type="RefSeq" id="WP_035390081.1">
    <property type="nucleotide sequence ID" value="NZ_JQKF01000019.1"/>
</dbReference>
<reference evidence="8 9" key="1">
    <citation type="submission" date="2015-01" db="EMBL/GenBank/DDBJ databases">
        <title>Draft genome of the acidophilic iron oxidizer Ferrimicrobium acidiphilum strain T23.</title>
        <authorList>
            <person name="Poehlein A."/>
            <person name="Eisen S."/>
            <person name="Schloemann M."/>
            <person name="Johnson B.D."/>
            <person name="Daniel R."/>
            <person name="Muehling M."/>
        </authorList>
    </citation>
    <scope>NUCLEOTIDE SEQUENCE [LARGE SCALE GENOMIC DNA]</scope>
    <source>
        <strain evidence="8 9">T23</strain>
    </source>
</reference>
<evidence type="ECO:0000313" key="8">
    <source>
        <dbReference type="EMBL" id="KJE76874.1"/>
    </source>
</evidence>
<dbReference type="Pfam" id="PF03706">
    <property type="entry name" value="LPG_synthase_TM"/>
    <property type="match status" value="1"/>
</dbReference>
<dbReference type="GO" id="GO:0005886">
    <property type="term" value="C:plasma membrane"/>
    <property type="evidence" value="ECO:0007669"/>
    <property type="project" value="UniProtKB-SubCell"/>
</dbReference>
<keyword evidence="4 7" id="KW-1133">Transmembrane helix</keyword>
<sequence>MSTWRSKSGDGRRNTSHRLPSDQSREVITGTRRSLSKLVRHFAIRGIWGFAILLVVEYLVIPQIAGARKTLHLLSQANYWLIPLAIVAEALSLFSYAKLTSAVLPQPQPSLKSLAKVDLSGLAVSHVLPGGTASGAGLTVRLLNGLGVRGTDAGVALATQGIGSAVVLNVILWLALIISLPLFGFNTLYLIVAALGIVLMALVIALVLTLTRGNQRLVDLVDKIIGKIPFLNRIQSPLHAGIIRAGERIRALVGDRVLLKKAVTWAACNWLFDALSLWIMLLAFGSVVNPDALLVSYGIANVAAAIPITPGGLGVVEGIMIPLITGFGTTRGIAILGVLSYRLFNFWIPIPVGVGTYVSLKLSRGEEITMELDRLDSPPDEEDGSKD</sequence>
<evidence type="ECO:0000256" key="5">
    <source>
        <dbReference type="ARBA" id="ARBA00023136"/>
    </source>
</evidence>
<dbReference type="OrthoDB" id="3214926at2"/>
<dbReference type="AlphaFoldDB" id="A0A0D8FVA0"/>
<evidence type="ECO:0000256" key="7">
    <source>
        <dbReference type="SAM" id="Phobius"/>
    </source>
</evidence>
<feature type="transmembrane region" description="Helical" evidence="7">
    <location>
        <begin position="166"/>
        <end position="183"/>
    </location>
</feature>
<feature type="transmembrane region" description="Helical" evidence="7">
    <location>
        <begin position="294"/>
        <end position="316"/>
    </location>
</feature>
<dbReference type="InterPro" id="IPR022791">
    <property type="entry name" value="L-PG_synthase/AglD"/>
</dbReference>